<dbReference type="EMBL" id="KI680367">
    <property type="protein sequence ID" value="ETL90245.1"/>
    <property type="molecule type" value="Genomic_DNA"/>
</dbReference>
<comment type="similarity">
    <text evidence="3 20">Belongs to the cation transport ATPase (P-type) (TC 3.A.3) family. Type IV subfamily.</text>
</comment>
<keyword evidence="4" id="KW-0597">Phosphoprotein</keyword>
<dbReference type="InterPro" id="IPR001757">
    <property type="entry name" value="P_typ_ATPase"/>
</dbReference>
<feature type="binding site" evidence="19">
    <location>
        <position position="1218"/>
    </location>
    <ligand>
        <name>Mg(2+)</name>
        <dbReference type="ChEBI" id="CHEBI:18420"/>
    </ligand>
</feature>
<dbReference type="InterPro" id="IPR023214">
    <property type="entry name" value="HAD_sf"/>
</dbReference>
<reference evidence="25" key="1">
    <citation type="submission" date="2013-11" db="EMBL/GenBank/DDBJ databases">
        <title>The Genome Sequence of Phytophthora parasitica CHvinca01.</title>
        <authorList>
            <consortium name="The Broad Institute Genomics Platform"/>
            <person name="Russ C."/>
            <person name="Tyler B."/>
            <person name="Panabieres F."/>
            <person name="Shan W."/>
            <person name="Tripathy S."/>
            <person name="Grunwald N."/>
            <person name="Machado M."/>
            <person name="Johnson C.S."/>
            <person name="Arredondo F."/>
            <person name="Hong C."/>
            <person name="Coffey M."/>
            <person name="Young S.K."/>
            <person name="Zeng Q."/>
            <person name="Gargeya S."/>
            <person name="Fitzgerald M."/>
            <person name="Abouelleil A."/>
            <person name="Alvarado L."/>
            <person name="Chapman S.B."/>
            <person name="Gainer-Dewar J."/>
            <person name="Goldberg J."/>
            <person name="Griggs A."/>
            <person name="Gujja S."/>
            <person name="Hansen M."/>
            <person name="Howarth C."/>
            <person name="Imamovic A."/>
            <person name="Ireland A."/>
            <person name="Larimer J."/>
            <person name="McCowan C."/>
            <person name="Murphy C."/>
            <person name="Pearson M."/>
            <person name="Poon T.W."/>
            <person name="Priest M."/>
            <person name="Roberts A."/>
            <person name="Saif S."/>
            <person name="Shea T."/>
            <person name="Sykes S."/>
            <person name="Wortman J."/>
            <person name="Nusbaum C."/>
            <person name="Birren B."/>
        </authorList>
    </citation>
    <scope>NUCLEOTIDE SEQUENCE [LARGE SCALE GENOMIC DNA]</scope>
    <source>
        <strain evidence="25">CHvinca01</strain>
    </source>
</reference>
<keyword evidence="14" id="KW-0406">Ion transport</keyword>
<feature type="region of interest" description="Disordered" evidence="21">
    <location>
        <begin position="1"/>
        <end position="42"/>
    </location>
</feature>
<keyword evidence="10 20" id="KW-1278">Translocase</keyword>
<feature type="binding site" evidence="18">
    <location>
        <position position="980"/>
    </location>
    <ligand>
        <name>ATP</name>
        <dbReference type="ChEBI" id="CHEBI:30616"/>
    </ligand>
</feature>
<feature type="binding site" evidence="18">
    <location>
        <position position="1183"/>
    </location>
    <ligand>
        <name>ATP</name>
        <dbReference type="ChEBI" id="CHEBI:30616"/>
    </ligand>
</feature>
<dbReference type="Pfam" id="PF13246">
    <property type="entry name" value="Cation_ATPase"/>
    <property type="match status" value="1"/>
</dbReference>
<evidence type="ECO:0000256" key="18">
    <source>
        <dbReference type="PIRSR" id="PIRSR606539-2"/>
    </source>
</evidence>
<dbReference type="PROSITE" id="PS00154">
    <property type="entry name" value="ATPASE_E1_E2"/>
    <property type="match status" value="1"/>
</dbReference>
<dbReference type="NCBIfam" id="TIGR01652">
    <property type="entry name" value="ATPase-Plipid"/>
    <property type="match status" value="1"/>
</dbReference>
<feature type="binding site" evidence="18">
    <location>
        <position position="697"/>
    </location>
    <ligand>
        <name>ATP</name>
        <dbReference type="ChEBI" id="CHEBI:30616"/>
    </ligand>
</feature>
<dbReference type="Pfam" id="PF16212">
    <property type="entry name" value="PhoLip_ATPase_C"/>
    <property type="match status" value="1"/>
</dbReference>
<keyword evidence="14" id="KW-0739">Sodium transport</keyword>
<evidence type="ECO:0000256" key="14">
    <source>
        <dbReference type="ARBA" id="ARBA00023201"/>
    </source>
</evidence>
<evidence type="ECO:0000256" key="8">
    <source>
        <dbReference type="ARBA" id="ARBA00022840"/>
    </source>
</evidence>
<dbReference type="NCBIfam" id="TIGR01494">
    <property type="entry name" value="ATPase_P-type"/>
    <property type="match status" value="1"/>
</dbReference>
<feature type="binding site" evidence="18">
    <location>
        <position position="699"/>
    </location>
    <ligand>
        <name>ATP</name>
        <dbReference type="ChEBI" id="CHEBI:30616"/>
    </ligand>
</feature>
<dbReference type="InterPro" id="IPR023299">
    <property type="entry name" value="ATPase_P-typ_cyto_dom_N"/>
</dbReference>
<dbReference type="GO" id="GO:0005524">
    <property type="term" value="F:ATP binding"/>
    <property type="evidence" value="ECO:0007669"/>
    <property type="project" value="UniProtKB-UniRule"/>
</dbReference>
<dbReference type="InterPro" id="IPR023298">
    <property type="entry name" value="ATPase_P-typ_TM_dom_sf"/>
</dbReference>
<evidence type="ECO:0000256" key="17">
    <source>
        <dbReference type="PIRSR" id="PIRSR606539-1"/>
    </source>
</evidence>
<feature type="transmembrane region" description="Helical" evidence="20">
    <location>
        <begin position="202"/>
        <end position="220"/>
    </location>
</feature>
<keyword evidence="13 20" id="KW-0472">Membrane</keyword>
<sequence>MRVEFAVPSPSDSATDYTLDMGTQTQPPASADRAAPAPSAPKNLRRVNTFTGAVNEEEARNIISLRYRADSMADSVASDSKPNAETKLWNLFEQVFCFLKGMTIYQTRRRLKFTIVSQTVINSLRIFPIILGLSFQATLPVLILYVTLVLGWHGTKFLVPKFLLSYKIGMQLTLLVDVIWYYKGYNGKLNSVSSGTSVLMQGFFSILLTMLNITGFMYGWKLRRIVKAVQNQRECDRAALATMMPSPQRVNSLHQTLSINPSAEMDEEEVPSARRKITVGPGVPNNRTRRTQSGVPASLPDVLKTKKQRRKEAEAQEEAPVFCSNLIITSKYTYYNFLFVFLKMQFSRLANLYTTIVVALCFFDFSPVSPVASLTPLLIVFATSALKDVSEDRRRQKGDAQVNSRSAHIVRRDVLDEVMHIDGTWQDIEVGDVLLLKDGDQVPADCILLATSRPDGRCYVETANLDGETNLKIRQVASCTKHFLTAEEILDRYTLEVECDVPNKDLFYFDGVLKLKKFADEAVADTTNKEDTETSLTMDNLILRGSESRNAEWTLGLVIYTGKETKVQMNSVAVPLKRSFVEKTLDTMFVLVLMLLFGISIACTLGNNNWNLDLADDSTPWYIKEDSNGYIFLSYVILFNNLIPLSMYVTMEGVRFVHARYIENDLEMYDVKTDTPAQVRNSNINEDLGQIQYIFSDKTGTLTCNEMIFAKCTIAGLRYNDIEVDPAKRARPGTRFNDGRLLARLNSNHSTKKEIHDFLLLLTICNTVIPETNVPTSPTSSSDSCSVETPTIKYNASSPDEEALVLAAADLGYVLESRDGSLCHTLIQGRPMSFEILNVLEFNSDRKRMSVIVRFPDGSIVLYCKGADDIIFDLLSKSQPQGVAHVTRGHLQEYASEGLRTLTTAMRRLTQEEYDQWNQLYRQAEFSMEGRAAKIAKVSAIIEVELTLLGATAIEDRLQDGVEESICALRKAGIKFWVLTGDKKETALSIGMSSHVIDDNMDVIVLGQRDKGSLRARLEELYVDLVEDKWGSDETSSATSVLLEALKRAILYLWDLVKLALVGRDEEAEARKKRRRLPRREHAGADAAPTDSPAHYDEVYPALPNRDITENSFNRDLCDHDFEPKTDNMTGGTNSMSSGDFIDEELEFAMVIDGKTLALVLDDDIKYLFLAVATQCKSVICCRCSPSQKASVVKLVTEPTLMFSPGNITLAIGDGANDVPMIQAANVGVGISGKEGRQAVLSSDYSIAEFQYLKRLLLVHGNYSYKRI</sequence>
<comment type="subcellular location">
    <subcellularLocation>
        <location evidence="2">Endomembrane system</location>
    </subcellularLocation>
    <subcellularLocation>
        <location evidence="1 20">Membrane</location>
        <topology evidence="1 20">Multi-pass membrane protein</topology>
    </subcellularLocation>
</comment>
<dbReference type="Pfam" id="PF16209">
    <property type="entry name" value="PhoLip_ATPase_N"/>
    <property type="match status" value="1"/>
</dbReference>
<feature type="transmembrane region" description="Helical" evidence="20">
    <location>
        <begin position="587"/>
        <end position="610"/>
    </location>
</feature>
<dbReference type="GO" id="GO:0000287">
    <property type="term" value="F:magnesium ion binding"/>
    <property type="evidence" value="ECO:0007669"/>
    <property type="project" value="UniProtKB-UniRule"/>
</dbReference>
<dbReference type="InterPro" id="IPR006539">
    <property type="entry name" value="P-type_ATPase_IV"/>
</dbReference>
<feature type="transmembrane region" description="Helical" evidence="20">
    <location>
        <begin position="126"/>
        <end position="152"/>
    </location>
</feature>
<evidence type="ECO:0000256" key="10">
    <source>
        <dbReference type="ARBA" id="ARBA00022967"/>
    </source>
</evidence>
<dbReference type="InterPro" id="IPR018303">
    <property type="entry name" value="ATPase_P-typ_P_site"/>
</dbReference>
<dbReference type="Pfam" id="PF00122">
    <property type="entry name" value="E1-E2_ATPase"/>
    <property type="match status" value="1"/>
</dbReference>
<evidence type="ECO:0000256" key="9">
    <source>
        <dbReference type="ARBA" id="ARBA00022842"/>
    </source>
</evidence>
<dbReference type="Proteomes" id="UP000054423">
    <property type="component" value="Unassembled WGS sequence"/>
</dbReference>
<feature type="domain" description="P-type ATPase C-terminal" evidence="24">
    <location>
        <begin position="1240"/>
        <end position="1268"/>
    </location>
</feature>
<dbReference type="PRINTS" id="PR00119">
    <property type="entry name" value="CATATPASE"/>
</dbReference>
<keyword evidence="7 18" id="KW-0547">Nucleotide-binding</keyword>
<dbReference type="InterPro" id="IPR032631">
    <property type="entry name" value="P-type_ATPase_N"/>
</dbReference>
<evidence type="ECO:0000256" key="12">
    <source>
        <dbReference type="ARBA" id="ARBA00023053"/>
    </source>
</evidence>
<comment type="catalytic activity">
    <reaction evidence="16">
        <text>Na(+)(in) + ATP + H2O = Na(+)(out) + ADP + phosphate + H(+)</text>
        <dbReference type="Rhea" id="RHEA:14633"/>
        <dbReference type="ChEBI" id="CHEBI:15377"/>
        <dbReference type="ChEBI" id="CHEBI:15378"/>
        <dbReference type="ChEBI" id="CHEBI:29101"/>
        <dbReference type="ChEBI" id="CHEBI:30616"/>
        <dbReference type="ChEBI" id="CHEBI:43474"/>
        <dbReference type="ChEBI" id="CHEBI:456216"/>
        <dbReference type="EC" id="7.2.2.3"/>
    </reaction>
    <physiologicalReaction direction="left-to-right" evidence="16">
        <dbReference type="Rhea" id="RHEA:14634"/>
    </physiologicalReaction>
</comment>
<dbReference type="GO" id="GO:0008554">
    <property type="term" value="F:P-type sodium transporter activity"/>
    <property type="evidence" value="ECO:0007669"/>
    <property type="project" value="UniProtKB-EC"/>
</dbReference>
<dbReference type="InterPro" id="IPR036412">
    <property type="entry name" value="HAD-like_sf"/>
</dbReference>
<feature type="binding site" evidence="19">
    <location>
        <position position="699"/>
    </location>
    <ligand>
        <name>Mg(2+)</name>
        <dbReference type="ChEBI" id="CHEBI:18420"/>
    </ligand>
</feature>
<evidence type="ECO:0000259" key="23">
    <source>
        <dbReference type="Pfam" id="PF16209"/>
    </source>
</evidence>
<dbReference type="PANTHER" id="PTHR24092">
    <property type="entry name" value="PROBABLE PHOSPHOLIPID-TRANSPORTING ATPASE"/>
    <property type="match status" value="1"/>
</dbReference>
<feature type="binding site" evidence="18">
    <location>
        <position position="900"/>
    </location>
    <ligand>
        <name>ATP</name>
        <dbReference type="ChEBI" id="CHEBI:30616"/>
    </ligand>
</feature>
<keyword evidence="11 20" id="KW-1133">Transmembrane helix</keyword>
<dbReference type="InterPro" id="IPR008250">
    <property type="entry name" value="ATPase_P-typ_transduc_dom_A_sf"/>
</dbReference>
<dbReference type="GO" id="GO:0005886">
    <property type="term" value="C:plasma membrane"/>
    <property type="evidence" value="ECO:0007669"/>
    <property type="project" value="TreeGrafter"/>
</dbReference>
<feature type="binding site" evidence="18">
    <location>
        <position position="1189"/>
    </location>
    <ligand>
        <name>ATP</name>
        <dbReference type="ChEBI" id="CHEBI:30616"/>
    </ligand>
</feature>
<evidence type="ECO:0000256" key="20">
    <source>
        <dbReference type="RuleBase" id="RU362033"/>
    </source>
</evidence>
<evidence type="ECO:0000259" key="24">
    <source>
        <dbReference type="Pfam" id="PF16212"/>
    </source>
</evidence>
<feature type="binding site" evidence="18">
    <location>
        <position position="842"/>
    </location>
    <ligand>
        <name>ATP</name>
        <dbReference type="ChEBI" id="CHEBI:30616"/>
    </ligand>
</feature>
<feature type="region of interest" description="Disordered" evidence="21">
    <location>
        <begin position="1070"/>
        <end position="1096"/>
    </location>
</feature>
<evidence type="ECO:0000256" key="16">
    <source>
        <dbReference type="ARBA" id="ARBA00049499"/>
    </source>
</evidence>
<dbReference type="Gene3D" id="2.70.150.10">
    <property type="entry name" value="Calcium-transporting ATPase, cytoplasmic transduction domain A"/>
    <property type="match status" value="1"/>
</dbReference>
<keyword evidence="5 20" id="KW-0812">Transmembrane</keyword>
<feature type="binding site" evidence="18">
    <location>
        <position position="982"/>
    </location>
    <ligand>
        <name>ATP</name>
        <dbReference type="ChEBI" id="CHEBI:30616"/>
    </ligand>
</feature>
<evidence type="ECO:0000256" key="2">
    <source>
        <dbReference type="ARBA" id="ARBA00004308"/>
    </source>
</evidence>
<dbReference type="SUPFAM" id="SSF81653">
    <property type="entry name" value="Calcium ATPase, transduction domain A"/>
    <property type="match status" value="1"/>
</dbReference>
<feature type="transmembrane region" description="Helical" evidence="20">
    <location>
        <begin position="630"/>
        <end position="651"/>
    </location>
</feature>
<dbReference type="OMA" id="GWFLWNI"/>
<comment type="catalytic activity">
    <reaction evidence="15 20">
        <text>ATP + H2O + phospholipidSide 1 = ADP + phosphate + phospholipidSide 2.</text>
        <dbReference type="EC" id="7.6.2.1"/>
    </reaction>
</comment>
<dbReference type="FunFam" id="3.40.1110.10:FF:000087">
    <property type="entry name" value="Phospholipid-transporting ATPase"/>
    <property type="match status" value="1"/>
</dbReference>
<evidence type="ECO:0000256" key="15">
    <source>
        <dbReference type="ARBA" id="ARBA00034036"/>
    </source>
</evidence>
<feature type="transmembrane region" description="Helical" evidence="20">
    <location>
        <begin position="164"/>
        <end position="182"/>
    </location>
</feature>
<evidence type="ECO:0000256" key="1">
    <source>
        <dbReference type="ARBA" id="ARBA00004141"/>
    </source>
</evidence>
<dbReference type="AlphaFoldDB" id="W2L0V9"/>
<evidence type="ECO:0000256" key="11">
    <source>
        <dbReference type="ARBA" id="ARBA00022989"/>
    </source>
</evidence>
<gene>
    <name evidence="25" type="ORF">L917_11021</name>
</gene>
<evidence type="ECO:0000256" key="4">
    <source>
        <dbReference type="ARBA" id="ARBA00022553"/>
    </source>
</evidence>
<feature type="domain" description="P-type ATPase N-terminal" evidence="23">
    <location>
        <begin position="315"/>
        <end position="373"/>
    </location>
</feature>
<feature type="compositionally biased region" description="Polar residues" evidence="21">
    <location>
        <begin position="10"/>
        <end position="26"/>
    </location>
</feature>
<proteinExistence type="inferred from homology"/>
<keyword evidence="6 19" id="KW-0479">Metal-binding</keyword>
<evidence type="ECO:0000313" key="25">
    <source>
        <dbReference type="EMBL" id="ETL90245.1"/>
    </source>
</evidence>
<keyword evidence="8 18" id="KW-0067">ATP-binding</keyword>
<feature type="active site" description="4-aspartylphosphate intermediate" evidence="17">
    <location>
        <position position="697"/>
    </location>
</feature>
<comment type="cofactor">
    <cofactor evidence="19">
        <name>Mg(2+)</name>
        <dbReference type="ChEBI" id="CHEBI:18420"/>
    </cofactor>
</comment>
<feature type="non-terminal residue" evidence="25">
    <location>
        <position position="1268"/>
    </location>
</feature>
<evidence type="ECO:0000256" key="6">
    <source>
        <dbReference type="ARBA" id="ARBA00022723"/>
    </source>
</evidence>
<keyword evidence="14" id="KW-0813">Transport</keyword>
<feature type="binding site" evidence="18">
    <location>
        <position position="1218"/>
    </location>
    <ligand>
        <name>ATP</name>
        <dbReference type="ChEBI" id="CHEBI:30616"/>
    </ligand>
</feature>
<feature type="binding site" evidence="18">
    <location>
        <position position="981"/>
    </location>
    <ligand>
        <name>ATP</name>
        <dbReference type="ChEBI" id="CHEBI:30616"/>
    </ligand>
</feature>
<dbReference type="FunFam" id="3.40.50.1000:FF:000001">
    <property type="entry name" value="Phospholipid-transporting ATPase IC"/>
    <property type="match status" value="1"/>
</dbReference>
<feature type="binding site" evidence="19">
    <location>
        <position position="697"/>
    </location>
    <ligand>
        <name>Mg(2+)</name>
        <dbReference type="ChEBI" id="CHEBI:18420"/>
    </ligand>
</feature>
<dbReference type="VEuPathDB" id="FungiDB:PPTG_13585"/>
<protein>
    <recommendedName>
        <fullName evidence="20">Phospholipid-transporting ATPase</fullName>
        <ecNumber evidence="20">7.6.2.1</ecNumber>
    </recommendedName>
</protein>
<evidence type="ECO:0000256" key="21">
    <source>
        <dbReference type="SAM" id="MobiDB-lite"/>
    </source>
</evidence>
<dbReference type="EC" id="7.6.2.1" evidence="20"/>
<feature type="binding site" evidence="19">
    <location>
        <position position="1214"/>
    </location>
    <ligand>
        <name>Mg(2+)</name>
        <dbReference type="ChEBI" id="CHEBI:18420"/>
    </ligand>
</feature>
<feature type="binding site" evidence="18">
    <location>
        <position position="698"/>
    </location>
    <ligand>
        <name>ATP</name>
        <dbReference type="ChEBI" id="CHEBI:30616"/>
    </ligand>
</feature>
<dbReference type="Gene3D" id="3.40.50.1000">
    <property type="entry name" value="HAD superfamily/HAD-like"/>
    <property type="match status" value="2"/>
</dbReference>
<dbReference type="InterPro" id="IPR059000">
    <property type="entry name" value="ATPase_P-type_domA"/>
</dbReference>
<feature type="domain" description="P-type ATPase A" evidence="22">
    <location>
        <begin position="424"/>
        <end position="470"/>
    </location>
</feature>
<dbReference type="PANTHER" id="PTHR24092:SF216">
    <property type="entry name" value="P-TYPE PHOSPHOLIPID TRANSPORTER"/>
    <property type="match status" value="1"/>
</dbReference>
<evidence type="ECO:0000256" key="7">
    <source>
        <dbReference type="ARBA" id="ARBA00022741"/>
    </source>
</evidence>
<feature type="compositionally biased region" description="Low complexity" evidence="21">
    <location>
        <begin position="27"/>
        <end position="41"/>
    </location>
</feature>
<organism evidence="25">
    <name type="scientific">Phytophthora nicotianae</name>
    <name type="common">Potato buckeye rot agent</name>
    <name type="synonym">Phytophthora parasitica</name>
    <dbReference type="NCBI Taxonomy" id="4792"/>
    <lineage>
        <taxon>Eukaryota</taxon>
        <taxon>Sar</taxon>
        <taxon>Stramenopiles</taxon>
        <taxon>Oomycota</taxon>
        <taxon>Peronosporomycetes</taxon>
        <taxon>Peronosporales</taxon>
        <taxon>Peronosporaceae</taxon>
        <taxon>Phytophthora</taxon>
    </lineage>
</organism>
<accession>W2L0V9</accession>
<evidence type="ECO:0000256" key="3">
    <source>
        <dbReference type="ARBA" id="ARBA00008109"/>
    </source>
</evidence>
<dbReference type="Gene3D" id="3.40.1110.10">
    <property type="entry name" value="Calcium-transporting ATPase, cytoplasmic domain N"/>
    <property type="match status" value="1"/>
</dbReference>
<feature type="binding site" evidence="18">
    <location>
        <position position="865"/>
    </location>
    <ligand>
        <name>ATP</name>
        <dbReference type="ChEBI" id="CHEBI:30616"/>
    </ligand>
</feature>
<evidence type="ECO:0000256" key="19">
    <source>
        <dbReference type="PIRSR" id="PIRSR606539-3"/>
    </source>
</evidence>
<evidence type="ECO:0000259" key="22">
    <source>
        <dbReference type="Pfam" id="PF00122"/>
    </source>
</evidence>
<dbReference type="GO" id="GO:0140326">
    <property type="term" value="F:ATPase-coupled intramembrane lipid transporter activity"/>
    <property type="evidence" value="ECO:0007669"/>
    <property type="project" value="UniProtKB-EC"/>
</dbReference>
<dbReference type="OrthoDB" id="377733at2759"/>
<dbReference type="FunFam" id="3.40.50.1000:FF:000130">
    <property type="entry name" value="Phospholipid-transporting ATPase"/>
    <property type="match status" value="1"/>
</dbReference>
<evidence type="ECO:0000256" key="5">
    <source>
        <dbReference type="ARBA" id="ARBA00022692"/>
    </source>
</evidence>
<dbReference type="SUPFAM" id="SSF81660">
    <property type="entry name" value="Metal cation-transporting ATPase, ATP-binding domain N"/>
    <property type="match status" value="1"/>
</dbReference>
<evidence type="ECO:0000256" key="13">
    <source>
        <dbReference type="ARBA" id="ARBA00023136"/>
    </source>
</evidence>
<name>W2L0V9_PHYNI</name>
<keyword evidence="12" id="KW-0915">Sodium</keyword>
<feature type="binding site" evidence="18">
    <location>
        <position position="1217"/>
    </location>
    <ligand>
        <name>ATP</name>
        <dbReference type="ChEBI" id="CHEBI:30616"/>
    </ligand>
</feature>
<feature type="transmembrane region" description="Helical" evidence="20">
    <location>
        <begin position="349"/>
        <end position="365"/>
    </location>
</feature>
<dbReference type="InterPro" id="IPR032630">
    <property type="entry name" value="P_typ_ATPase_c"/>
</dbReference>
<dbReference type="SUPFAM" id="SSF56784">
    <property type="entry name" value="HAD-like"/>
    <property type="match status" value="1"/>
</dbReference>
<dbReference type="GO" id="GO:0016887">
    <property type="term" value="F:ATP hydrolysis activity"/>
    <property type="evidence" value="ECO:0007669"/>
    <property type="project" value="InterPro"/>
</dbReference>
<dbReference type="GO" id="GO:0045332">
    <property type="term" value="P:phospholipid translocation"/>
    <property type="evidence" value="ECO:0007669"/>
    <property type="project" value="TreeGrafter"/>
</dbReference>
<feature type="binding site" evidence="18">
    <location>
        <position position="801"/>
    </location>
    <ligand>
        <name>ATP</name>
        <dbReference type="ChEBI" id="CHEBI:30616"/>
    </ligand>
</feature>
<dbReference type="SUPFAM" id="SSF81665">
    <property type="entry name" value="Calcium ATPase, transmembrane domain M"/>
    <property type="match status" value="1"/>
</dbReference>
<keyword evidence="9 19" id="KW-0460">Magnesium</keyword>